<evidence type="ECO:0008006" key="7">
    <source>
        <dbReference type="Google" id="ProtNLM"/>
    </source>
</evidence>
<keyword evidence="1" id="KW-0238">DNA-binding</keyword>
<accession>A0A918W002</accession>
<comment type="caution">
    <text evidence="5">The sequence shown here is derived from an EMBL/GenBank/DDBJ whole genome shotgun (WGS) entry which is preliminary data.</text>
</comment>
<sequence>MTLRKKTDKKGLYSLAVHLTKFRKSSYLYIGHYIEPRHWNDAKSVVKNSYPNAPHLCNLLLPKLAETNRFLLQLQSEGKDFSAALIKKEILFLRSDKNFFDIADAHLDEIKANNKFERLTVDKAYIGNIARFVKSIQLSFQDFNENFLRRYMTFLRTSKNLSERMIANHLVLIQLLFIRAMLIIIIKNRFTQKSKLLING</sequence>
<evidence type="ECO:0000259" key="3">
    <source>
        <dbReference type="Pfam" id="PF13102"/>
    </source>
</evidence>
<dbReference type="Pfam" id="PF17293">
    <property type="entry name" value="Arm-DNA-bind_5"/>
    <property type="match status" value="1"/>
</dbReference>
<dbReference type="AlphaFoldDB" id="A0A918W002"/>
<dbReference type="Gene3D" id="1.10.150.130">
    <property type="match status" value="1"/>
</dbReference>
<keyword evidence="2" id="KW-0472">Membrane</keyword>
<reference evidence="5" key="1">
    <citation type="journal article" date="2014" name="Int. J. Syst. Evol. Microbiol.">
        <title>Complete genome sequence of Corynebacterium casei LMG S-19264T (=DSM 44701T), isolated from a smear-ripened cheese.</title>
        <authorList>
            <consortium name="US DOE Joint Genome Institute (JGI-PGF)"/>
            <person name="Walter F."/>
            <person name="Albersmeier A."/>
            <person name="Kalinowski J."/>
            <person name="Ruckert C."/>
        </authorList>
    </citation>
    <scope>NUCLEOTIDE SEQUENCE</scope>
    <source>
        <strain evidence="5">KCTC 12719</strain>
    </source>
</reference>
<evidence type="ECO:0000256" key="2">
    <source>
        <dbReference type="SAM" id="Phobius"/>
    </source>
</evidence>
<gene>
    <name evidence="5" type="ORF">GCM10007103_25620</name>
</gene>
<reference evidence="5" key="2">
    <citation type="submission" date="2020-09" db="EMBL/GenBank/DDBJ databases">
        <authorList>
            <person name="Sun Q."/>
            <person name="Kim S."/>
        </authorList>
    </citation>
    <scope>NUCLEOTIDE SEQUENCE</scope>
    <source>
        <strain evidence="5">KCTC 12719</strain>
    </source>
</reference>
<feature type="transmembrane region" description="Helical" evidence="2">
    <location>
        <begin position="166"/>
        <end position="186"/>
    </location>
</feature>
<evidence type="ECO:0000256" key="1">
    <source>
        <dbReference type="ARBA" id="ARBA00023125"/>
    </source>
</evidence>
<feature type="domain" description="Phage integrase SAM-like" evidence="3">
    <location>
        <begin position="98"/>
        <end position="190"/>
    </location>
</feature>
<keyword evidence="2" id="KW-1133">Transmembrane helix</keyword>
<keyword evidence="6" id="KW-1185">Reference proteome</keyword>
<protein>
    <recommendedName>
        <fullName evidence="7">Arm DNA-binding domain-containing protein</fullName>
    </recommendedName>
</protein>
<proteinExistence type="predicted"/>
<evidence type="ECO:0000259" key="4">
    <source>
        <dbReference type="Pfam" id="PF17293"/>
    </source>
</evidence>
<dbReference type="Pfam" id="PF13102">
    <property type="entry name" value="Phage_int_SAM_5"/>
    <property type="match status" value="1"/>
</dbReference>
<dbReference type="InterPro" id="IPR010998">
    <property type="entry name" value="Integrase_recombinase_N"/>
</dbReference>
<evidence type="ECO:0000313" key="6">
    <source>
        <dbReference type="Proteomes" id="UP000610456"/>
    </source>
</evidence>
<dbReference type="GO" id="GO:0003677">
    <property type="term" value="F:DNA binding"/>
    <property type="evidence" value="ECO:0007669"/>
    <property type="project" value="UniProtKB-KW"/>
</dbReference>
<dbReference type="Proteomes" id="UP000610456">
    <property type="component" value="Unassembled WGS sequence"/>
</dbReference>
<feature type="domain" description="Arm DNA-binding" evidence="4">
    <location>
        <begin position="2"/>
        <end position="87"/>
    </location>
</feature>
<dbReference type="EMBL" id="BMXB01000011">
    <property type="protein sequence ID" value="GHA43222.1"/>
    <property type="molecule type" value="Genomic_DNA"/>
</dbReference>
<name>A0A918W002_9FLAO</name>
<dbReference type="InterPro" id="IPR025269">
    <property type="entry name" value="SAM-like_dom"/>
</dbReference>
<organism evidence="5 6">
    <name type="scientific">Salinimicrobium marinum</name>
    <dbReference type="NCBI Taxonomy" id="680283"/>
    <lineage>
        <taxon>Bacteria</taxon>
        <taxon>Pseudomonadati</taxon>
        <taxon>Bacteroidota</taxon>
        <taxon>Flavobacteriia</taxon>
        <taxon>Flavobacteriales</taxon>
        <taxon>Flavobacteriaceae</taxon>
        <taxon>Salinimicrobium</taxon>
    </lineage>
</organism>
<evidence type="ECO:0000313" key="5">
    <source>
        <dbReference type="EMBL" id="GHA43222.1"/>
    </source>
</evidence>
<keyword evidence="2" id="KW-0812">Transmembrane</keyword>
<dbReference type="InterPro" id="IPR035386">
    <property type="entry name" value="Arm-DNA-bind_5"/>
</dbReference>